<dbReference type="GO" id="GO:0009791">
    <property type="term" value="P:post-embryonic development"/>
    <property type="evidence" value="ECO:0007669"/>
    <property type="project" value="UniProtKB-ARBA"/>
</dbReference>
<dbReference type="PANTHER" id="PTHR46481:SF10">
    <property type="entry name" value="ZINC FINGER BED DOMAIN-CONTAINING PROTEIN 39"/>
    <property type="match status" value="1"/>
</dbReference>
<evidence type="ECO:0000256" key="10">
    <source>
        <dbReference type="PROSITE-ProRule" id="PRU00027"/>
    </source>
</evidence>
<dbReference type="Pfam" id="PF14372">
    <property type="entry name" value="hAT-like_RNase-H"/>
    <property type="match status" value="1"/>
</dbReference>
<evidence type="ECO:0000256" key="6">
    <source>
        <dbReference type="ARBA" id="ARBA00023015"/>
    </source>
</evidence>
<dbReference type="EMBL" id="JBCNJP010000012">
    <property type="protein sequence ID" value="KAK9070576.1"/>
    <property type="molecule type" value="Genomic_DNA"/>
</dbReference>
<dbReference type="GO" id="GO:0005634">
    <property type="term" value="C:nucleus"/>
    <property type="evidence" value="ECO:0007669"/>
    <property type="project" value="UniProtKB-SubCell"/>
</dbReference>
<comment type="caution">
    <text evidence="12">The sequence shown here is derived from an EMBL/GenBank/DDBJ whole genome shotgun (WGS) entry which is preliminary data.</text>
</comment>
<dbReference type="InterPro" id="IPR012337">
    <property type="entry name" value="RNaseH-like_sf"/>
</dbReference>
<evidence type="ECO:0000259" key="11">
    <source>
        <dbReference type="PROSITE" id="PS50808"/>
    </source>
</evidence>
<evidence type="ECO:0000256" key="8">
    <source>
        <dbReference type="ARBA" id="ARBA00023163"/>
    </source>
</evidence>
<name>A0AAP0H321_9ASTR</name>
<dbReference type="SUPFAM" id="SSF53098">
    <property type="entry name" value="Ribonuclease H-like"/>
    <property type="match status" value="1"/>
</dbReference>
<dbReference type="SUPFAM" id="SSF57667">
    <property type="entry name" value="beta-beta-alpha zinc fingers"/>
    <property type="match status" value="1"/>
</dbReference>
<keyword evidence="6" id="KW-0805">Transcription regulation</keyword>
<feature type="domain" description="BED-type" evidence="11">
    <location>
        <begin position="14"/>
        <end position="69"/>
    </location>
</feature>
<keyword evidence="7" id="KW-0238">DNA-binding</keyword>
<evidence type="ECO:0000256" key="4">
    <source>
        <dbReference type="ARBA" id="ARBA00022771"/>
    </source>
</evidence>
<keyword evidence="5" id="KW-0862">Zinc</keyword>
<proteinExistence type="predicted"/>
<keyword evidence="9" id="KW-0539">Nucleus</keyword>
<dbReference type="GO" id="GO:0003677">
    <property type="term" value="F:DNA binding"/>
    <property type="evidence" value="ECO:0007669"/>
    <property type="project" value="UniProtKB-KW"/>
</dbReference>
<dbReference type="Pfam" id="PF02892">
    <property type="entry name" value="zf-BED"/>
    <property type="match status" value="1"/>
</dbReference>
<dbReference type="Pfam" id="PF05699">
    <property type="entry name" value="Dimer_Tnp_hAT"/>
    <property type="match status" value="1"/>
</dbReference>
<evidence type="ECO:0000313" key="12">
    <source>
        <dbReference type="EMBL" id="KAK9070576.1"/>
    </source>
</evidence>
<dbReference type="InterPro" id="IPR008906">
    <property type="entry name" value="HATC_C_dom"/>
</dbReference>
<dbReference type="GO" id="GO:0046983">
    <property type="term" value="F:protein dimerization activity"/>
    <property type="evidence" value="ECO:0007669"/>
    <property type="project" value="InterPro"/>
</dbReference>
<evidence type="ECO:0000256" key="1">
    <source>
        <dbReference type="ARBA" id="ARBA00004123"/>
    </source>
</evidence>
<keyword evidence="8" id="KW-0804">Transcription</keyword>
<dbReference type="PANTHER" id="PTHR46481">
    <property type="entry name" value="ZINC FINGER BED DOMAIN-CONTAINING PROTEIN 4"/>
    <property type="match status" value="1"/>
</dbReference>
<evidence type="ECO:0000313" key="13">
    <source>
        <dbReference type="Proteomes" id="UP001408789"/>
    </source>
</evidence>
<dbReference type="GO" id="GO:0008270">
    <property type="term" value="F:zinc ion binding"/>
    <property type="evidence" value="ECO:0007669"/>
    <property type="project" value="UniProtKB-KW"/>
</dbReference>
<accession>A0AAP0H321</accession>
<organism evidence="12 13">
    <name type="scientific">Deinandra increscens subsp. villosa</name>
    <dbReference type="NCBI Taxonomy" id="3103831"/>
    <lineage>
        <taxon>Eukaryota</taxon>
        <taxon>Viridiplantae</taxon>
        <taxon>Streptophyta</taxon>
        <taxon>Embryophyta</taxon>
        <taxon>Tracheophyta</taxon>
        <taxon>Spermatophyta</taxon>
        <taxon>Magnoliopsida</taxon>
        <taxon>eudicotyledons</taxon>
        <taxon>Gunneridae</taxon>
        <taxon>Pentapetalae</taxon>
        <taxon>asterids</taxon>
        <taxon>campanulids</taxon>
        <taxon>Asterales</taxon>
        <taxon>Asteraceae</taxon>
        <taxon>Asteroideae</taxon>
        <taxon>Heliantheae alliance</taxon>
        <taxon>Madieae</taxon>
        <taxon>Madiinae</taxon>
        <taxon>Deinandra</taxon>
    </lineage>
</organism>
<reference evidence="12 13" key="1">
    <citation type="submission" date="2024-04" db="EMBL/GenBank/DDBJ databases">
        <title>The reference genome of an endangered Asteraceae, Deinandra increscens subsp. villosa, native to the Central Coast of California.</title>
        <authorList>
            <person name="Guilliams M."/>
            <person name="Hasenstab-Lehman K."/>
            <person name="Meyer R."/>
            <person name="Mcevoy S."/>
        </authorList>
    </citation>
    <scope>NUCLEOTIDE SEQUENCE [LARGE SCALE GENOMIC DNA]</scope>
    <source>
        <tissue evidence="12">Leaf</tissue>
    </source>
</reference>
<dbReference type="PROSITE" id="PS50808">
    <property type="entry name" value="ZF_BED"/>
    <property type="match status" value="1"/>
</dbReference>
<dbReference type="AlphaFoldDB" id="A0AAP0H321"/>
<dbReference type="InterPro" id="IPR036236">
    <property type="entry name" value="Znf_C2H2_sf"/>
</dbReference>
<comment type="subcellular location">
    <subcellularLocation>
        <location evidence="1">Nucleus</location>
    </subcellularLocation>
</comment>
<keyword evidence="3" id="KW-0479">Metal-binding</keyword>
<keyword evidence="4 10" id="KW-0863">Zinc-finger</keyword>
<protein>
    <recommendedName>
        <fullName evidence="11">BED-type domain-containing protein</fullName>
    </recommendedName>
</protein>
<evidence type="ECO:0000256" key="3">
    <source>
        <dbReference type="ARBA" id="ARBA00022723"/>
    </source>
</evidence>
<gene>
    <name evidence="12" type="ORF">SSX86_010978</name>
</gene>
<evidence type="ECO:0000256" key="2">
    <source>
        <dbReference type="ARBA" id="ARBA00011738"/>
    </source>
</evidence>
<sequence length="637" mass="73613">MEIQNESPAKKPKRLTSVVWNHFDRVRKADACYAICVHCQKKLSGSCNSGTTHLRNHLMRCLKRLNFDVTQILAAKRKRRKEEPVSIATVSYDEIQRKDEFAIPIAYQKFDQEAKIDETHNLGSLKFDQERSRLDLARMIILHDYPPSMVEHVGFKIFVKNLQPMFEVMTMSVIESDYLTIYANERQNVCEIIRSLHGRISLAVSCWSSRGNVEFLSLSTYYIDDNWKLQRKLLNFLTLDSSQIEDESSDLIIKCLMDWDVDRKLFSLTLDHCFDSMGSLKDVTEKIRESVRFVKTSSTTQEKFDEFAQQAGINTKKRLFLDNQMRLNSTYIMLETVLDYKGAFYLLQEQDSTYTVSLSDEEWEWAGSVTSFMKLLVEVTHVFSHSYSQSKYPTLNVYFPEICDIHIRLIDYCKKPDEFISSLATKMKIKFDNYWNKCGLGLAIAAILDPRFKMKLVEYYYKQIYDTEAPDRIQQVSEGIQELFNDYYSVDQASPDDVVGQAGSGLIGVTRDRLRGFDKFLHETSKQQSGVSDLAKYLEEPVFPRNYDFNILNWWKVHTPKYPILSMMARDILGVPVSTLTAELAFSTGGRVLDNHLRSVDPDTRQALICGQDWLRMEPEDANSSSLSVVPLAIELT</sequence>
<dbReference type="InterPro" id="IPR003656">
    <property type="entry name" value="Znf_BED"/>
</dbReference>
<dbReference type="InterPro" id="IPR052035">
    <property type="entry name" value="ZnF_BED_domain_contain"/>
</dbReference>
<keyword evidence="13" id="KW-1185">Reference proteome</keyword>
<dbReference type="Proteomes" id="UP001408789">
    <property type="component" value="Unassembled WGS sequence"/>
</dbReference>
<evidence type="ECO:0000256" key="7">
    <source>
        <dbReference type="ARBA" id="ARBA00023125"/>
    </source>
</evidence>
<evidence type="ECO:0000256" key="9">
    <source>
        <dbReference type="ARBA" id="ARBA00023242"/>
    </source>
</evidence>
<comment type="subunit">
    <text evidence="2">Homodimer.</text>
</comment>
<dbReference type="InterPro" id="IPR025525">
    <property type="entry name" value="hAT-like_transposase_RNase-H"/>
</dbReference>
<evidence type="ECO:0000256" key="5">
    <source>
        <dbReference type="ARBA" id="ARBA00022833"/>
    </source>
</evidence>
<dbReference type="SMART" id="SM00614">
    <property type="entry name" value="ZnF_BED"/>
    <property type="match status" value="1"/>
</dbReference>